<keyword evidence="10" id="KW-1185">Reference proteome</keyword>
<evidence type="ECO:0000256" key="2">
    <source>
        <dbReference type="ARBA" id="ARBA00022723"/>
    </source>
</evidence>
<evidence type="ECO:0000259" key="8">
    <source>
        <dbReference type="PROSITE" id="PS51873"/>
    </source>
</evidence>
<dbReference type="Gene3D" id="1.20.120.1750">
    <property type="match status" value="1"/>
</dbReference>
<dbReference type="GO" id="GO:0004842">
    <property type="term" value="F:ubiquitin-protein transferase activity"/>
    <property type="evidence" value="ECO:0007669"/>
    <property type="project" value="InterPro"/>
</dbReference>
<organism evidence="9 10">
    <name type="scientific">Epicoccum nigrum</name>
    <name type="common">Soil fungus</name>
    <name type="synonym">Epicoccum purpurascens</name>
    <dbReference type="NCBI Taxonomy" id="105696"/>
    <lineage>
        <taxon>Eukaryota</taxon>
        <taxon>Fungi</taxon>
        <taxon>Dikarya</taxon>
        <taxon>Ascomycota</taxon>
        <taxon>Pezizomycotina</taxon>
        <taxon>Dothideomycetes</taxon>
        <taxon>Pleosporomycetidae</taxon>
        <taxon>Pleosporales</taxon>
        <taxon>Pleosporineae</taxon>
        <taxon>Didymellaceae</taxon>
        <taxon>Epicoccum</taxon>
    </lineage>
</organism>
<dbReference type="SMART" id="SM00591">
    <property type="entry name" value="RWD"/>
    <property type="match status" value="1"/>
</dbReference>
<evidence type="ECO:0000256" key="1">
    <source>
        <dbReference type="ARBA" id="ARBA00022679"/>
    </source>
</evidence>
<dbReference type="PROSITE" id="PS50908">
    <property type="entry name" value="RWD"/>
    <property type="match status" value="1"/>
</dbReference>
<dbReference type="GO" id="GO:0008270">
    <property type="term" value="F:zinc ion binding"/>
    <property type="evidence" value="ECO:0007669"/>
    <property type="project" value="UniProtKB-KW"/>
</dbReference>
<dbReference type="InterPro" id="IPR006575">
    <property type="entry name" value="RWD_dom"/>
</dbReference>
<dbReference type="SUPFAM" id="SSF54495">
    <property type="entry name" value="UBC-like"/>
    <property type="match status" value="1"/>
</dbReference>
<dbReference type="PANTHER" id="PTHR11685">
    <property type="entry name" value="RBR FAMILY RING FINGER AND IBR DOMAIN-CONTAINING"/>
    <property type="match status" value="1"/>
</dbReference>
<dbReference type="InterPro" id="IPR016135">
    <property type="entry name" value="UBQ-conjugating_enzyme/RWD"/>
</dbReference>
<reference evidence="9 10" key="1">
    <citation type="journal article" date="2017" name="Genome Announc.">
        <title>Genome sequence of the saprophytic ascomycete Epicoccum nigrum ICMP 19927 strain isolated from New Zealand.</title>
        <authorList>
            <person name="Fokin M."/>
            <person name="Fleetwood D."/>
            <person name="Weir B.S."/>
            <person name="Villas-Boas S.G."/>
        </authorList>
    </citation>
    <scope>NUCLEOTIDE SEQUENCE [LARGE SCALE GENOMIC DNA]</scope>
    <source>
        <strain evidence="9 10">ICMP 19927</strain>
    </source>
</reference>
<keyword evidence="4" id="KW-0863">Zinc-finger</keyword>
<evidence type="ECO:0008006" key="11">
    <source>
        <dbReference type="Google" id="ProtNLM"/>
    </source>
</evidence>
<keyword evidence="3" id="KW-0677">Repeat</keyword>
<keyword evidence="2" id="KW-0479">Metal-binding</keyword>
<evidence type="ECO:0000256" key="6">
    <source>
        <dbReference type="ARBA" id="ARBA00022833"/>
    </source>
</evidence>
<dbReference type="CDD" id="cd23820">
    <property type="entry name" value="RWD_RNF14"/>
    <property type="match status" value="1"/>
</dbReference>
<evidence type="ECO:0000259" key="7">
    <source>
        <dbReference type="PROSITE" id="PS50908"/>
    </source>
</evidence>
<dbReference type="Proteomes" id="UP000193240">
    <property type="component" value="Unassembled WGS sequence"/>
</dbReference>
<gene>
    <name evidence="9" type="ORF">B5807_02256</name>
</gene>
<feature type="domain" description="RWD" evidence="7">
    <location>
        <begin position="10"/>
        <end position="126"/>
    </location>
</feature>
<dbReference type="PROSITE" id="PS51873">
    <property type="entry name" value="TRIAD"/>
    <property type="match status" value="1"/>
</dbReference>
<keyword evidence="6" id="KW-0862">Zinc</keyword>
<proteinExistence type="predicted"/>
<dbReference type="InterPro" id="IPR031127">
    <property type="entry name" value="E3_UB_ligase_RBR"/>
</dbReference>
<evidence type="ECO:0000256" key="3">
    <source>
        <dbReference type="ARBA" id="ARBA00022737"/>
    </source>
</evidence>
<dbReference type="GO" id="GO:0016567">
    <property type="term" value="P:protein ubiquitination"/>
    <property type="evidence" value="ECO:0007669"/>
    <property type="project" value="InterPro"/>
</dbReference>
<sequence>MLDSSDERAEELESLQAIYGDCMVANNTYSGHVKISVKLQRALEFICSAQNQRDEVAYLPPVRIIFELPNSYPNTAAPLVTLNASWLPTEVVHQLETKSSSTWKEYGRTQVMYAYISYLEELAEQAFGMHSLEVSDDLLKHLLVYNKEAAQKMFRQFQRYVNLKRKKKLKSEASTIWCPRKWYQGAVKGNKYPMPDVSLDEMGVMFESDANTPHHDSKAITDDAEDEATKDAKILSTRLQVYEDCSYAFCHLCKRTWHGNFVECRSDGIDREEAASLTFIQQNTARCPTCVTPVQKIQGCNHITCTQCQTHFCNLCSAFLYRHNP</sequence>
<evidence type="ECO:0000313" key="9">
    <source>
        <dbReference type="EMBL" id="OSS53046.1"/>
    </source>
</evidence>
<dbReference type="Gene3D" id="3.10.110.10">
    <property type="entry name" value="Ubiquitin Conjugating Enzyme"/>
    <property type="match status" value="1"/>
</dbReference>
<dbReference type="InParanoid" id="A0A1Y2MA84"/>
<dbReference type="Pfam" id="PF22191">
    <property type="entry name" value="IBR_1"/>
    <property type="match status" value="1"/>
</dbReference>
<dbReference type="EMBL" id="KZ107839">
    <property type="protein sequence ID" value="OSS53046.1"/>
    <property type="molecule type" value="Genomic_DNA"/>
</dbReference>
<name>A0A1Y2MA84_EPING</name>
<evidence type="ECO:0000256" key="4">
    <source>
        <dbReference type="ARBA" id="ARBA00022771"/>
    </source>
</evidence>
<dbReference type="STRING" id="105696.A0A1Y2MA84"/>
<protein>
    <recommendedName>
        <fullName evidence="11">RING-type domain-containing protein</fullName>
    </recommendedName>
</protein>
<dbReference type="Pfam" id="PF05773">
    <property type="entry name" value="RWD"/>
    <property type="match status" value="1"/>
</dbReference>
<evidence type="ECO:0000313" key="10">
    <source>
        <dbReference type="Proteomes" id="UP000193240"/>
    </source>
</evidence>
<dbReference type="FunCoup" id="A0A1Y2MA84">
    <property type="interactions" value="168"/>
</dbReference>
<keyword evidence="1" id="KW-0808">Transferase</keyword>
<dbReference type="InterPro" id="IPR044066">
    <property type="entry name" value="TRIAD_supradom"/>
</dbReference>
<evidence type="ECO:0000256" key="5">
    <source>
        <dbReference type="ARBA" id="ARBA00022786"/>
    </source>
</evidence>
<dbReference type="AlphaFoldDB" id="A0A1Y2MA84"/>
<keyword evidence="5" id="KW-0833">Ubl conjugation pathway</keyword>
<dbReference type="SUPFAM" id="SSF57850">
    <property type="entry name" value="RING/U-box"/>
    <property type="match status" value="1"/>
</dbReference>
<feature type="domain" description="RING-type" evidence="8">
    <location>
        <begin position="68"/>
        <end position="325"/>
    </location>
</feature>
<accession>A0A1Y2MA84</accession>